<keyword evidence="1" id="KW-0175">Coiled coil</keyword>
<feature type="compositionally biased region" description="Basic residues" evidence="2">
    <location>
        <begin position="341"/>
        <end position="351"/>
    </location>
</feature>
<dbReference type="EMBL" id="ML976390">
    <property type="protein sequence ID" value="KAF1934726.1"/>
    <property type="molecule type" value="Genomic_DNA"/>
</dbReference>
<proteinExistence type="predicted"/>
<dbReference type="PANTHER" id="PTHR23325">
    <property type="entry name" value="SERUM RESPONSE FACTOR-BINDING"/>
    <property type="match status" value="1"/>
</dbReference>
<feature type="compositionally biased region" description="Acidic residues" evidence="2">
    <location>
        <begin position="229"/>
        <end position="241"/>
    </location>
</feature>
<dbReference type="AlphaFoldDB" id="A0A6A5S8H3"/>
<dbReference type="GO" id="GO:0030686">
    <property type="term" value="C:90S preribosome"/>
    <property type="evidence" value="ECO:0007669"/>
    <property type="project" value="TreeGrafter"/>
</dbReference>
<organism evidence="4 5">
    <name type="scientific">Clathrospora elynae</name>
    <dbReference type="NCBI Taxonomy" id="706981"/>
    <lineage>
        <taxon>Eukaryota</taxon>
        <taxon>Fungi</taxon>
        <taxon>Dikarya</taxon>
        <taxon>Ascomycota</taxon>
        <taxon>Pezizomycotina</taxon>
        <taxon>Dothideomycetes</taxon>
        <taxon>Pleosporomycetidae</taxon>
        <taxon>Pleosporales</taxon>
        <taxon>Diademaceae</taxon>
        <taxon>Clathrospora</taxon>
    </lineage>
</organism>
<protein>
    <submittedName>
        <fullName evidence="4">Bud-site selection protein</fullName>
    </submittedName>
</protein>
<feature type="compositionally biased region" description="Basic and acidic residues" evidence="2">
    <location>
        <begin position="363"/>
        <end position="386"/>
    </location>
</feature>
<feature type="region of interest" description="Disordered" evidence="2">
    <location>
        <begin position="157"/>
        <end position="290"/>
    </location>
</feature>
<feature type="region of interest" description="Disordered" evidence="2">
    <location>
        <begin position="324"/>
        <end position="460"/>
    </location>
</feature>
<dbReference type="InterPro" id="IPR037393">
    <property type="entry name" value="Bud22/SRFB1"/>
</dbReference>
<dbReference type="OrthoDB" id="3364872at2759"/>
<gene>
    <name evidence="4" type="ORF">EJ02DRAFT_516831</name>
</gene>
<name>A0A6A5S8H3_9PLEO</name>
<keyword evidence="5" id="KW-1185">Reference proteome</keyword>
<feature type="domain" description="Bud22" evidence="3">
    <location>
        <begin position="33"/>
        <end position="460"/>
    </location>
</feature>
<feature type="compositionally biased region" description="Acidic residues" evidence="2">
    <location>
        <begin position="180"/>
        <end position="195"/>
    </location>
</feature>
<reference evidence="4" key="1">
    <citation type="journal article" date="2020" name="Stud. Mycol.">
        <title>101 Dothideomycetes genomes: a test case for predicting lifestyles and emergence of pathogens.</title>
        <authorList>
            <person name="Haridas S."/>
            <person name="Albert R."/>
            <person name="Binder M."/>
            <person name="Bloem J."/>
            <person name="Labutti K."/>
            <person name="Salamov A."/>
            <person name="Andreopoulos B."/>
            <person name="Baker S."/>
            <person name="Barry K."/>
            <person name="Bills G."/>
            <person name="Bluhm B."/>
            <person name="Cannon C."/>
            <person name="Castanera R."/>
            <person name="Culley D."/>
            <person name="Daum C."/>
            <person name="Ezra D."/>
            <person name="Gonzalez J."/>
            <person name="Henrissat B."/>
            <person name="Kuo A."/>
            <person name="Liang C."/>
            <person name="Lipzen A."/>
            <person name="Lutzoni F."/>
            <person name="Magnuson J."/>
            <person name="Mondo S."/>
            <person name="Nolan M."/>
            <person name="Ohm R."/>
            <person name="Pangilinan J."/>
            <person name="Park H.-J."/>
            <person name="Ramirez L."/>
            <person name="Alfaro M."/>
            <person name="Sun H."/>
            <person name="Tritt A."/>
            <person name="Yoshinaga Y."/>
            <person name="Zwiers L.-H."/>
            <person name="Turgeon B."/>
            <person name="Goodwin S."/>
            <person name="Spatafora J."/>
            <person name="Crous P."/>
            <person name="Grigoriev I."/>
        </authorList>
    </citation>
    <scope>NUCLEOTIDE SEQUENCE</scope>
    <source>
        <strain evidence="4">CBS 161.51</strain>
    </source>
</reference>
<dbReference type="PANTHER" id="PTHR23325:SF1">
    <property type="entry name" value="SERUM RESPONSE FACTOR-BINDING PROTEIN 1"/>
    <property type="match status" value="1"/>
</dbReference>
<evidence type="ECO:0000313" key="4">
    <source>
        <dbReference type="EMBL" id="KAF1934726.1"/>
    </source>
</evidence>
<dbReference type="InterPro" id="IPR015158">
    <property type="entry name" value="Bud22_dom"/>
</dbReference>
<dbReference type="GO" id="GO:0005634">
    <property type="term" value="C:nucleus"/>
    <property type="evidence" value="ECO:0007669"/>
    <property type="project" value="TreeGrafter"/>
</dbReference>
<evidence type="ECO:0000313" key="5">
    <source>
        <dbReference type="Proteomes" id="UP000800038"/>
    </source>
</evidence>
<evidence type="ECO:0000259" key="3">
    <source>
        <dbReference type="Pfam" id="PF09073"/>
    </source>
</evidence>
<dbReference type="GO" id="GO:0030490">
    <property type="term" value="P:maturation of SSU-rRNA"/>
    <property type="evidence" value="ECO:0007669"/>
    <property type="project" value="TreeGrafter"/>
</dbReference>
<feature type="compositionally biased region" description="Low complexity" evidence="2">
    <location>
        <begin position="266"/>
        <end position="290"/>
    </location>
</feature>
<dbReference type="Pfam" id="PF09073">
    <property type="entry name" value="BUD22"/>
    <property type="match status" value="1"/>
</dbReference>
<feature type="compositionally biased region" description="Basic and acidic residues" evidence="2">
    <location>
        <begin position="411"/>
        <end position="427"/>
    </location>
</feature>
<accession>A0A6A5S8H3</accession>
<evidence type="ECO:0000256" key="1">
    <source>
        <dbReference type="ARBA" id="ARBA00023054"/>
    </source>
</evidence>
<feature type="region of interest" description="Disordered" evidence="2">
    <location>
        <begin position="1"/>
        <end position="24"/>
    </location>
</feature>
<sequence length="460" mass="49186">MLKRKRDPPPATAKGPLSPSERIQKHVNDCLAAAQKPLLAALRHGASLERQKHSRRKKHATNKNEVDALRRLGIEYEVLKALNLEQLADQHLRKTLAKVTSLKDAEQLQEYLGGIREGSKDAATLNVTARVYKMPSVKKIVDSVIADLKSILGVAKGVGKAQDGKEEGAKKPKSAKAAEYEDEVMQDASDGDDDPYMAFSARIAAPSSGEDDSEASVSGDERPPSIGDSDSEHDPDDDLEAESASSEASIDDLGSEEEIAKSLSRSIAPPADYSYSASSTFDSDSDSNAASIPTKKLKIRAALPADAKPTSSAFLPALSHGAYFSGSESEASDLDADIAPRKNRRGQKARQKIAEAKFGAKAKHLEKEQRNAGWDPKRGAVGDDTRSRRRGAPTGRGPQQSGGNAEPVGGAKKEKSAGVNRDDKGDLHPSWLAAKAAKESKRLKIDLKGGKPQGTKVVFD</sequence>
<evidence type="ECO:0000256" key="2">
    <source>
        <dbReference type="SAM" id="MobiDB-lite"/>
    </source>
</evidence>
<dbReference type="Proteomes" id="UP000800038">
    <property type="component" value="Unassembled WGS sequence"/>
</dbReference>
<feature type="compositionally biased region" description="Basic and acidic residues" evidence="2">
    <location>
        <begin position="436"/>
        <end position="449"/>
    </location>
</feature>